<dbReference type="AlphaFoldDB" id="A0A8J3GA24"/>
<reference evidence="6 7" key="1">
    <citation type="journal article" date="2014" name="Int. J. Syst. Evol. Microbiol.">
        <title>Complete genome sequence of Corynebacterium casei LMG S-19264T (=DSM 44701T), isolated from a smear-ripened cheese.</title>
        <authorList>
            <consortium name="US DOE Joint Genome Institute (JGI-PGF)"/>
            <person name="Walter F."/>
            <person name="Albersmeier A."/>
            <person name="Kalinowski J."/>
            <person name="Ruckert C."/>
        </authorList>
    </citation>
    <scope>NUCLEOTIDE SEQUENCE [LARGE SCALE GENOMIC DNA]</scope>
    <source>
        <strain evidence="6 7">KCTC 12866</strain>
    </source>
</reference>
<proteinExistence type="predicted"/>
<evidence type="ECO:0008006" key="8">
    <source>
        <dbReference type="Google" id="ProtNLM"/>
    </source>
</evidence>
<feature type="transmembrane region" description="Helical" evidence="5">
    <location>
        <begin position="12"/>
        <end position="34"/>
    </location>
</feature>
<dbReference type="Pfam" id="PF13564">
    <property type="entry name" value="DoxX_2"/>
    <property type="match status" value="1"/>
</dbReference>
<feature type="transmembrane region" description="Helical" evidence="5">
    <location>
        <begin position="81"/>
        <end position="101"/>
    </location>
</feature>
<evidence type="ECO:0000256" key="5">
    <source>
        <dbReference type="SAM" id="Phobius"/>
    </source>
</evidence>
<feature type="transmembrane region" description="Helical" evidence="5">
    <location>
        <begin position="107"/>
        <end position="125"/>
    </location>
</feature>
<keyword evidence="7" id="KW-1185">Reference proteome</keyword>
<evidence type="ECO:0000256" key="1">
    <source>
        <dbReference type="ARBA" id="ARBA00004141"/>
    </source>
</evidence>
<dbReference type="InterPro" id="IPR032808">
    <property type="entry name" value="DoxX"/>
</dbReference>
<keyword evidence="4 5" id="KW-0472">Membrane</keyword>
<evidence type="ECO:0000313" key="7">
    <source>
        <dbReference type="Proteomes" id="UP000598271"/>
    </source>
</evidence>
<comment type="caution">
    <text evidence="6">The sequence shown here is derived from an EMBL/GenBank/DDBJ whole genome shotgun (WGS) entry which is preliminary data.</text>
</comment>
<accession>A0A8J3GA24</accession>
<evidence type="ECO:0000313" key="6">
    <source>
        <dbReference type="EMBL" id="GHB80170.1"/>
    </source>
</evidence>
<protein>
    <recommendedName>
        <fullName evidence="8">DoxX family protein</fullName>
    </recommendedName>
</protein>
<keyword evidence="2 5" id="KW-0812">Transmembrane</keyword>
<evidence type="ECO:0000256" key="3">
    <source>
        <dbReference type="ARBA" id="ARBA00022989"/>
    </source>
</evidence>
<dbReference type="Proteomes" id="UP000598271">
    <property type="component" value="Unassembled WGS sequence"/>
</dbReference>
<dbReference type="GO" id="GO:0016020">
    <property type="term" value="C:membrane"/>
    <property type="evidence" value="ECO:0007669"/>
    <property type="project" value="UniProtKB-SubCell"/>
</dbReference>
<name>A0A8J3GA24_9BACT</name>
<keyword evidence="3 5" id="KW-1133">Transmembrane helix</keyword>
<gene>
    <name evidence="6" type="ORF">GCM10007390_37990</name>
</gene>
<dbReference type="EMBL" id="BMXF01000004">
    <property type="protein sequence ID" value="GHB80170.1"/>
    <property type="molecule type" value="Genomic_DNA"/>
</dbReference>
<evidence type="ECO:0000256" key="4">
    <source>
        <dbReference type="ARBA" id="ARBA00023136"/>
    </source>
</evidence>
<dbReference type="RefSeq" id="WP_189566170.1">
    <property type="nucleotide sequence ID" value="NZ_BMXF01000004.1"/>
</dbReference>
<evidence type="ECO:0000256" key="2">
    <source>
        <dbReference type="ARBA" id="ARBA00022692"/>
    </source>
</evidence>
<comment type="subcellular location">
    <subcellularLocation>
        <location evidence="1">Membrane</location>
        <topology evidence="1">Multi-pass membrane protein</topology>
    </subcellularLocation>
</comment>
<feature type="transmembrane region" description="Helical" evidence="5">
    <location>
        <begin position="54"/>
        <end position="74"/>
    </location>
</feature>
<organism evidence="6 7">
    <name type="scientific">Persicitalea jodogahamensis</name>
    <dbReference type="NCBI Taxonomy" id="402147"/>
    <lineage>
        <taxon>Bacteria</taxon>
        <taxon>Pseudomonadati</taxon>
        <taxon>Bacteroidota</taxon>
        <taxon>Cytophagia</taxon>
        <taxon>Cytophagales</taxon>
        <taxon>Spirosomataceae</taxon>
        <taxon>Persicitalea</taxon>
    </lineage>
</organism>
<sequence length="144" mass="15402">MANQNTSKALNIALWVAQGLLAALFLMAGANKLFLPISELSETLPWASEFPEWLVRFIGISELLGAVGLLLPSLLRIKPFLTSYAAIGLALVMVLATFFHISRGETSVIGMNFAIAAIAGFIAWGRMVKAPILPKAGFSSQLGK</sequence>